<proteinExistence type="predicted"/>
<keyword evidence="2" id="KW-1185">Reference proteome</keyword>
<organism evidence="1 2">
    <name type="scientific">Liparis tanakae</name>
    <name type="common">Tanaka's snailfish</name>
    <dbReference type="NCBI Taxonomy" id="230148"/>
    <lineage>
        <taxon>Eukaryota</taxon>
        <taxon>Metazoa</taxon>
        <taxon>Chordata</taxon>
        <taxon>Craniata</taxon>
        <taxon>Vertebrata</taxon>
        <taxon>Euteleostomi</taxon>
        <taxon>Actinopterygii</taxon>
        <taxon>Neopterygii</taxon>
        <taxon>Teleostei</taxon>
        <taxon>Neoteleostei</taxon>
        <taxon>Acanthomorphata</taxon>
        <taxon>Eupercaria</taxon>
        <taxon>Perciformes</taxon>
        <taxon>Cottioidei</taxon>
        <taxon>Cottales</taxon>
        <taxon>Liparidae</taxon>
        <taxon>Liparis</taxon>
    </lineage>
</organism>
<name>A0A4Z2HKI1_9TELE</name>
<gene>
    <name evidence="1" type="ORF">EYF80_023947</name>
</gene>
<evidence type="ECO:0000313" key="1">
    <source>
        <dbReference type="EMBL" id="TNN65795.1"/>
    </source>
</evidence>
<dbReference type="Proteomes" id="UP000314294">
    <property type="component" value="Unassembled WGS sequence"/>
</dbReference>
<accession>A0A4Z2HKI1</accession>
<dbReference type="EMBL" id="SRLO01000229">
    <property type="protein sequence ID" value="TNN65795.1"/>
    <property type="molecule type" value="Genomic_DNA"/>
</dbReference>
<evidence type="ECO:0000313" key="2">
    <source>
        <dbReference type="Proteomes" id="UP000314294"/>
    </source>
</evidence>
<protein>
    <submittedName>
        <fullName evidence="1">Uncharacterized protein</fullName>
    </submittedName>
</protein>
<sequence length="294" mass="31285">MDRLSLQLTATVVIEVPATAAGVHRLRPVRARAQVLFELAAVQVVQHVQLNLFQVELKGGPGRAQQAPVNPAGLPLIPMGTSSGGEAVLHVPVLSAKIHLGLCRLPPPAGPVLVVGVVDGVLHPQTLGFLHVWTLLNQGHGLPGFSCRNTVGSGLSCASRLRSSLVQMMNAFRGLLTLCCVDTDLASGLAQLESEFTDSGLGGPELGERTSVICSPSTVPESSPSNGTLIAQSWYAAGSCPKCMFTDGDDVVALLRAAVILLRRDGYMRELRQWEAWRSGFKGKTGLLDFLWIR</sequence>
<dbReference type="AlphaFoldDB" id="A0A4Z2HKI1"/>
<reference evidence="1 2" key="1">
    <citation type="submission" date="2019-03" db="EMBL/GenBank/DDBJ databases">
        <title>First draft genome of Liparis tanakae, snailfish: a comprehensive survey of snailfish specific genes.</title>
        <authorList>
            <person name="Kim W."/>
            <person name="Song I."/>
            <person name="Jeong J.-H."/>
            <person name="Kim D."/>
            <person name="Kim S."/>
            <person name="Ryu S."/>
            <person name="Song J.Y."/>
            <person name="Lee S.K."/>
        </authorList>
    </citation>
    <scope>NUCLEOTIDE SEQUENCE [LARGE SCALE GENOMIC DNA]</scope>
    <source>
        <tissue evidence="1">Muscle</tissue>
    </source>
</reference>
<comment type="caution">
    <text evidence="1">The sequence shown here is derived from an EMBL/GenBank/DDBJ whole genome shotgun (WGS) entry which is preliminary data.</text>
</comment>